<dbReference type="PROSITE" id="PS51833">
    <property type="entry name" value="HDOD"/>
    <property type="match status" value="1"/>
</dbReference>
<dbReference type="Proteomes" id="UP000006294">
    <property type="component" value="Chromosome"/>
</dbReference>
<accession>K0IZA2</accession>
<dbReference type="InterPro" id="IPR013976">
    <property type="entry name" value="HDOD"/>
</dbReference>
<keyword evidence="4" id="KW-1185">Reference proteome</keyword>
<gene>
    <name evidence="3" type="ordered locus">AXY_01750</name>
</gene>
<dbReference type="SUPFAM" id="SSF109604">
    <property type="entry name" value="HD-domain/PDEase-like"/>
    <property type="match status" value="1"/>
</dbReference>
<dbReference type="RefSeq" id="WP_015008913.1">
    <property type="nucleotide sequence ID" value="NC_018704.1"/>
</dbReference>
<evidence type="ECO:0000259" key="1">
    <source>
        <dbReference type="PROSITE" id="PS50883"/>
    </source>
</evidence>
<dbReference type="KEGG" id="axl:AXY_01750"/>
<dbReference type="InterPro" id="IPR001633">
    <property type="entry name" value="EAL_dom"/>
</dbReference>
<evidence type="ECO:0008006" key="5">
    <source>
        <dbReference type="Google" id="ProtNLM"/>
    </source>
</evidence>
<evidence type="ECO:0000313" key="4">
    <source>
        <dbReference type="Proteomes" id="UP000006294"/>
    </source>
</evidence>
<dbReference type="STRING" id="698758.AXY_01750"/>
<dbReference type="SUPFAM" id="SSF141868">
    <property type="entry name" value="EAL domain-like"/>
    <property type="match status" value="1"/>
</dbReference>
<protein>
    <recommendedName>
        <fullName evidence="5">HDOD domain-containing protein</fullName>
    </recommendedName>
</protein>
<dbReference type="AlphaFoldDB" id="K0IZA2"/>
<sequence>MSIVMLAKQPILNRKKELFGYELLYRGAEPIDQLDGDFATIDVVVNAFLNIGIKQLTDGYPVFINFTENLLKEGIIQQFNPSNLVIEILETVELTDDIKDLIKKLAQNGYRLALDDVTFGTYRAWDEADLVRYLTFIKVDFMQCQSKFVRQRLAESIRKKYPHIRLLAEKIETEEVFKEALKDGYHYFQGYFFMRPKVMQSVEIPSYYYTYLKLIRQIDRKDFDLKKIADLIQMDLSLSYKLLKLINSPYYRRVTRIYSIHQAVVLLGQEEIKKWLYILALRENYQRTEAQGTSALIKSSYYRAKMAEAIAEIIAPNLKQEAFLVGYFSQLPAILSQSMEKLLNSLSLDVAIEQALLKQPGVLTDIYQLVVAYEEVNWSELDRLIVKLKLDKESVFICYQSAQTWVQQILKN</sequence>
<dbReference type="EMBL" id="AP012050">
    <property type="protein sequence ID" value="BAM46307.1"/>
    <property type="molecule type" value="Genomic_DNA"/>
</dbReference>
<dbReference type="PROSITE" id="PS50883">
    <property type="entry name" value="EAL"/>
    <property type="match status" value="1"/>
</dbReference>
<dbReference type="eggNOG" id="COG3434">
    <property type="taxonomic scope" value="Bacteria"/>
</dbReference>
<dbReference type="InterPro" id="IPR052340">
    <property type="entry name" value="RNase_Y/CdgJ"/>
</dbReference>
<organism evidence="3 4">
    <name type="scientific">Amphibacillus xylanus (strain ATCC 51415 / DSM 6626 / JCM 7361 / LMG 17667 / NBRC 15112 / Ep01)</name>
    <dbReference type="NCBI Taxonomy" id="698758"/>
    <lineage>
        <taxon>Bacteria</taxon>
        <taxon>Bacillati</taxon>
        <taxon>Bacillota</taxon>
        <taxon>Bacilli</taxon>
        <taxon>Bacillales</taxon>
        <taxon>Bacillaceae</taxon>
        <taxon>Amphibacillus</taxon>
    </lineage>
</organism>
<dbReference type="Pfam" id="PF08668">
    <property type="entry name" value="HDOD"/>
    <property type="match status" value="1"/>
</dbReference>
<reference evidence="3 4" key="1">
    <citation type="submission" date="2011-01" db="EMBL/GenBank/DDBJ databases">
        <title>Whole genome sequence of Amphibacillus xylinus NBRC 15112.</title>
        <authorList>
            <person name="Nakazawa H."/>
            <person name="Katano Y."/>
            <person name="Nakamura S."/>
            <person name="Sasagawa M."/>
            <person name="Fukada J."/>
            <person name="Arai T."/>
            <person name="Sasakura N."/>
            <person name="Mochizuki D."/>
            <person name="Hosoyama A."/>
            <person name="Harada K."/>
            <person name="Horikawa H."/>
            <person name="Kato Y."/>
            <person name="Harada T."/>
            <person name="Sasaki K."/>
            <person name="Sekiguchi M."/>
            <person name="Hodoyama M."/>
            <person name="Nishiko R."/>
            <person name="Narita H."/>
            <person name="Hanamaki A."/>
            <person name="Hata C."/>
            <person name="Konno Y."/>
            <person name="Niimura Y."/>
            <person name="Yamazaki S."/>
            <person name="Fujita N."/>
        </authorList>
    </citation>
    <scope>NUCLEOTIDE SEQUENCE [LARGE SCALE GENOMIC DNA]</scope>
    <source>
        <strain evidence="4">ATCC 51415 / DSM 6626 / JCM 7361 / LMG 17667 / NBRC 15112 / Ep01</strain>
    </source>
</reference>
<dbReference type="SMART" id="SM00052">
    <property type="entry name" value="EAL"/>
    <property type="match status" value="1"/>
</dbReference>
<dbReference type="OrthoDB" id="9804751at2"/>
<dbReference type="Gene3D" id="3.20.20.450">
    <property type="entry name" value="EAL domain"/>
    <property type="match status" value="1"/>
</dbReference>
<dbReference type="PANTHER" id="PTHR33525">
    <property type="match status" value="1"/>
</dbReference>
<dbReference type="PATRIC" id="fig|698758.3.peg.175"/>
<dbReference type="InterPro" id="IPR035919">
    <property type="entry name" value="EAL_sf"/>
</dbReference>
<feature type="domain" description="EAL" evidence="1">
    <location>
        <begin position="1"/>
        <end position="210"/>
    </location>
</feature>
<name>K0IZA2_AMPXN</name>
<feature type="domain" description="HDOD" evidence="2">
    <location>
        <begin position="204"/>
        <end position="394"/>
    </location>
</feature>
<evidence type="ECO:0000259" key="2">
    <source>
        <dbReference type="PROSITE" id="PS51833"/>
    </source>
</evidence>
<proteinExistence type="predicted"/>
<dbReference type="Gene3D" id="1.10.3210.10">
    <property type="entry name" value="Hypothetical protein af1432"/>
    <property type="match status" value="1"/>
</dbReference>
<dbReference type="Pfam" id="PF00563">
    <property type="entry name" value="EAL"/>
    <property type="match status" value="1"/>
</dbReference>
<evidence type="ECO:0000313" key="3">
    <source>
        <dbReference type="EMBL" id="BAM46307.1"/>
    </source>
</evidence>
<dbReference type="HOGENOM" id="CLU_044951_2_0_9"/>
<dbReference type="InterPro" id="IPR014408">
    <property type="entry name" value="dGMP_Pdiesterase_EAL/HD-GYP"/>
</dbReference>
<dbReference type="PANTHER" id="PTHR33525:SF4">
    <property type="entry name" value="CYCLIC DI-GMP PHOSPHODIESTERASE CDGJ"/>
    <property type="match status" value="1"/>
</dbReference>
<dbReference type="PIRSF" id="PIRSF003180">
    <property type="entry name" value="DiGMPpdiest_YuxH"/>
    <property type="match status" value="1"/>
</dbReference>